<gene>
    <name evidence="2" type="primary">jg1558</name>
    <name evidence="2" type="ORF">PAEG_LOCUS2480</name>
</gene>
<evidence type="ECO:0000256" key="1">
    <source>
        <dbReference type="SAM" id="SignalP"/>
    </source>
</evidence>
<keyword evidence="3" id="KW-1185">Reference proteome</keyword>
<feature type="chain" id="PRO_5035912061" evidence="1">
    <location>
        <begin position="20"/>
        <end position="70"/>
    </location>
</feature>
<feature type="signal peptide" evidence="1">
    <location>
        <begin position="1"/>
        <end position="19"/>
    </location>
</feature>
<dbReference type="Proteomes" id="UP000838756">
    <property type="component" value="Unassembled WGS sequence"/>
</dbReference>
<dbReference type="EMBL" id="CAKXAJ010007895">
    <property type="protein sequence ID" value="CAH2210590.1"/>
    <property type="molecule type" value="Genomic_DNA"/>
</dbReference>
<organism evidence="2 3">
    <name type="scientific">Pararge aegeria aegeria</name>
    <dbReference type="NCBI Taxonomy" id="348720"/>
    <lineage>
        <taxon>Eukaryota</taxon>
        <taxon>Metazoa</taxon>
        <taxon>Ecdysozoa</taxon>
        <taxon>Arthropoda</taxon>
        <taxon>Hexapoda</taxon>
        <taxon>Insecta</taxon>
        <taxon>Pterygota</taxon>
        <taxon>Neoptera</taxon>
        <taxon>Endopterygota</taxon>
        <taxon>Lepidoptera</taxon>
        <taxon>Glossata</taxon>
        <taxon>Ditrysia</taxon>
        <taxon>Papilionoidea</taxon>
        <taxon>Nymphalidae</taxon>
        <taxon>Satyrinae</taxon>
        <taxon>Satyrini</taxon>
        <taxon>Parargina</taxon>
        <taxon>Pararge</taxon>
    </lineage>
</organism>
<comment type="caution">
    <text evidence="2">The sequence shown here is derived from an EMBL/GenBank/DDBJ whole genome shotgun (WGS) entry which is preliminary data.</text>
</comment>
<sequence>MPFWLETSLLSIILVSCKSETCLKCDTLLPWQGGAAFLWSALWLAGGAASLLARLGPLDRPPASVLFAAA</sequence>
<protein>
    <submittedName>
        <fullName evidence="2">Jg1558 protein</fullName>
    </submittedName>
</protein>
<name>A0A8S4QIY5_9NEOP</name>
<keyword evidence="1" id="KW-0732">Signal</keyword>
<feature type="non-terminal residue" evidence="2">
    <location>
        <position position="1"/>
    </location>
</feature>
<accession>A0A8S4QIY5</accession>
<proteinExistence type="predicted"/>
<evidence type="ECO:0000313" key="2">
    <source>
        <dbReference type="EMBL" id="CAH2210590.1"/>
    </source>
</evidence>
<dbReference type="AlphaFoldDB" id="A0A8S4QIY5"/>
<evidence type="ECO:0000313" key="3">
    <source>
        <dbReference type="Proteomes" id="UP000838756"/>
    </source>
</evidence>
<reference evidence="2" key="1">
    <citation type="submission" date="2022-03" db="EMBL/GenBank/DDBJ databases">
        <authorList>
            <person name="Lindestad O."/>
        </authorList>
    </citation>
    <scope>NUCLEOTIDE SEQUENCE</scope>
</reference>